<dbReference type="PANTHER" id="PTHR11103">
    <property type="entry name" value="SLR1189 PROTEIN"/>
    <property type="match status" value="1"/>
</dbReference>
<dbReference type="PROSITE" id="PS50970">
    <property type="entry name" value="HCY"/>
    <property type="match status" value="1"/>
</dbReference>
<evidence type="ECO:0000256" key="8">
    <source>
        <dbReference type="PROSITE-ProRule" id="PRU00333"/>
    </source>
</evidence>
<dbReference type="FunFam" id="3.20.20.220:FF:000007">
    <property type="entry name" value="Bifunctional homocysteine S-methyltransferase/methylenetetrahydrofolate reductase"/>
    <property type="match status" value="1"/>
</dbReference>
<evidence type="ECO:0000256" key="5">
    <source>
        <dbReference type="ARBA" id="ARBA00022679"/>
    </source>
</evidence>
<feature type="domain" description="Hcy-binding" evidence="9">
    <location>
        <begin position="1"/>
        <end position="282"/>
    </location>
</feature>
<name>A0AAJ1T6N4_9BACI</name>
<keyword evidence="8" id="KW-0479">Metal-binding</keyword>
<evidence type="ECO:0000256" key="7">
    <source>
        <dbReference type="ARBA" id="ARBA00023002"/>
    </source>
</evidence>
<comment type="pathway">
    <text evidence="2">One-carbon metabolism; tetrahydrofolate interconversion.</text>
</comment>
<feature type="binding site" evidence="8">
    <location>
        <position position="202"/>
    </location>
    <ligand>
        <name>Zn(2+)</name>
        <dbReference type="ChEBI" id="CHEBI:29105"/>
    </ligand>
</feature>
<accession>A0AAJ1T6N4</accession>
<evidence type="ECO:0000259" key="9">
    <source>
        <dbReference type="PROSITE" id="PS50970"/>
    </source>
</evidence>
<dbReference type="SUPFAM" id="SSF51730">
    <property type="entry name" value="FAD-linked oxidoreductase"/>
    <property type="match status" value="1"/>
</dbReference>
<dbReference type="GO" id="GO:0008168">
    <property type="term" value="F:methyltransferase activity"/>
    <property type="evidence" value="ECO:0007669"/>
    <property type="project" value="UniProtKB-UniRule"/>
</dbReference>
<comment type="cofactor">
    <cofactor evidence="8">
        <name>Zn(2+)</name>
        <dbReference type="ChEBI" id="CHEBI:29105"/>
    </cofactor>
</comment>
<evidence type="ECO:0000313" key="11">
    <source>
        <dbReference type="Proteomes" id="UP001237207"/>
    </source>
</evidence>
<keyword evidence="7" id="KW-0560">Oxidoreductase</keyword>
<dbReference type="Gene3D" id="3.20.20.220">
    <property type="match status" value="1"/>
</dbReference>
<dbReference type="Gene3D" id="3.20.20.330">
    <property type="entry name" value="Homocysteine-binding-like domain"/>
    <property type="match status" value="1"/>
</dbReference>
<dbReference type="InterPro" id="IPR029041">
    <property type="entry name" value="FAD-linked_oxidoreductase-like"/>
</dbReference>
<keyword evidence="11" id="KW-1185">Reference proteome</keyword>
<dbReference type="Pfam" id="PF02574">
    <property type="entry name" value="S-methyl_trans"/>
    <property type="match status" value="1"/>
</dbReference>
<dbReference type="AlphaFoldDB" id="A0AAJ1T6N4"/>
<evidence type="ECO:0000256" key="2">
    <source>
        <dbReference type="ARBA" id="ARBA00004777"/>
    </source>
</evidence>
<comment type="cofactor">
    <cofactor evidence="1">
        <name>FAD</name>
        <dbReference type="ChEBI" id="CHEBI:57692"/>
    </cofactor>
</comment>
<keyword evidence="8" id="KW-0862">Zinc</keyword>
<evidence type="ECO:0000256" key="6">
    <source>
        <dbReference type="ARBA" id="ARBA00022827"/>
    </source>
</evidence>
<dbReference type="RefSeq" id="WP_307257598.1">
    <property type="nucleotide sequence ID" value="NZ_JAUSUC010000023.1"/>
</dbReference>
<organism evidence="10 11">
    <name type="scientific">Oikeobacillus pervagus</name>
    <dbReference type="NCBI Taxonomy" id="1325931"/>
    <lineage>
        <taxon>Bacteria</taxon>
        <taxon>Bacillati</taxon>
        <taxon>Bacillota</taxon>
        <taxon>Bacilli</taxon>
        <taxon>Bacillales</taxon>
        <taxon>Bacillaceae</taxon>
        <taxon>Oikeobacillus</taxon>
    </lineage>
</organism>
<dbReference type="GO" id="GO:0046872">
    <property type="term" value="F:metal ion binding"/>
    <property type="evidence" value="ECO:0007669"/>
    <property type="project" value="UniProtKB-KW"/>
</dbReference>
<keyword evidence="5 8" id="KW-0808">Transferase</keyword>
<dbReference type="Proteomes" id="UP001237207">
    <property type="component" value="Unassembled WGS sequence"/>
</dbReference>
<dbReference type="NCBIfam" id="NF006396">
    <property type="entry name" value="PRK08645.1"/>
    <property type="match status" value="1"/>
</dbReference>
<dbReference type="GO" id="GO:0004489">
    <property type="term" value="F:methylenetetrahydrofolate reductase [NAD(P)H] activity"/>
    <property type="evidence" value="ECO:0007669"/>
    <property type="project" value="InterPro"/>
</dbReference>
<keyword evidence="4" id="KW-0285">Flavoprotein</keyword>
<dbReference type="InterPro" id="IPR003726">
    <property type="entry name" value="HCY_dom"/>
</dbReference>
<dbReference type="CDD" id="cd00537">
    <property type="entry name" value="MTHFR"/>
    <property type="match status" value="1"/>
</dbReference>
<gene>
    <name evidence="10" type="ORF">J2S13_002018</name>
</gene>
<dbReference type="EC" id="2.1.1.10" evidence="10"/>
<dbReference type="GO" id="GO:0006555">
    <property type="term" value="P:methionine metabolic process"/>
    <property type="evidence" value="ECO:0007669"/>
    <property type="project" value="InterPro"/>
</dbReference>
<keyword evidence="3 8" id="KW-0489">Methyltransferase</keyword>
<dbReference type="SUPFAM" id="SSF82282">
    <property type="entry name" value="Homocysteine S-methyltransferase"/>
    <property type="match status" value="1"/>
</dbReference>
<dbReference type="Pfam" id="PF02219">
    <property type="entry name" value="MTHFR"/>
    <property type="match status" value="1"/>
</dbReference>
<feature type="binding site" evidence="8">
    <location>
        <position position="267"/>
    </location>
    <ligand>
        <name>Zn(2+)</name>
        <dbReference type="ChEBI" id="CHEBI:29105"/>
    </ligand>
</feature>
<evidence type="ECO:0000256" key="1">
    <source>
        <dbReference type="ARBA" id="ARBA00001974"/>
    </source>
</evidence>
<dbReference type="PANTHER" id="PTHR11103:SF18">
    <property type="entry name" value="SLR1189 PROTEIN"/>
    <property type="match status" value="1"/>
</dbReference>
<dbReference type="EMBL" id="JAUSUC010000023">
    <property type="protein sequence ID" value="MDQ0215600.1"/>
    <property type="molecule type" value="Genomic_DNA"/>
</dbReference>
<comment type="caution">
    <text evidence="10">The sequence shown here is derived from an EMBL/GenBank/DDBJ whole genome shotgun (WGS) entry which is preliminary data.</text>
</comment>
<dbReference type="InterPro" id="IPR003171">
    <property type="entry name" value="Mehydrof_redctse-like"/>
</dbReference>
<protein>
    <submittedName>
        <fullName evidence="10">Homocysteine S-methyltransferase</fullName>
        <ecNumber evidence="10">2.1.1.10</ecNumber>
    </submittedName>
</protein>
<keyword evidence="6" id="KW-0274">FAD</keyword>
<evidence type="ECO:0000256" key="4">
    <source>
        <dbReference type="ARBA" id="ARBA00022630"/>
    </source>
</evidence>
<sequence length="621" mass="68618">MNLLDRLKEEVLTADGAIGTLLYSYGIDFCYEELNLTQPDVIRRIHQDYIQAGADVIQTNTYSANSLKLARYGLENKREKINKAAVQIAKQAAGLNDTFVLGTIGGIRGVRKSDATLQEIVVAFCEQAESLLSEDIDGLLLETYYDLEEITTVVHTARKMTDLPIIAQVSMHEPGVLQNGLPLNDALCQLEALGADVVGVNCRLGPHHTILALEEVALPKKAFLSAYPNASLLDVVDDRIVYESEADYFGKATVKLRNEGARLIGGCCGTTPKHIAAAKKALQGLHPITEKQVKEKTPILVKSRKISTVPPLHEKAKNERSIIVELDTPKHLDTTSFFEGAKCLQEAGIDAITMADNSLASPRISNMAMATLLKSNDQIRPLVHITCRDRNLIGLQSHLMGLHTLGLHDILAVTGDPTKVGDFPGATSVYDVSSLEFIQLIKQLNEGISFSGKSLKVKTNFSVAAAFNPNVRILDRAVKRLEKKIGFGADYFISQPVFTKEKIIEIHEKTKHLSTPIYIGIMPLTSSQNAEFLHNEVPGIKLSEETLNRMKACENDKTRSHQEGISIAKELINTAHELFHGIYLITPFLRYDMTEELVTYIHELDAKKLERGIVHVHSTFN</sequence>
<evidence type="ECO:0000256" key="3">
    <source>
        <dbReference type="ARBA" id="ARBA00022603"/>
    </source>
</evidence>
<dbReference type="InterPro" id="IPR036589">
    <property type="entry name" value="HCY_dom_sf"/>
</dbReference>
<dbReference type="GO" id="GO:0032259">
    <property type="term" value="P:methylation"/>
    <property type="evidence" value="ECO:0007669"/>
    <property type="project" value="UniProtKB-KW"/>
</dbReference>
<feature type="binding site" evidence="8">
    <location>
        <position position="268"/>
    </location>
    <ligand>
        <name>Zn(2+)</name>
        <dbReference type="ChEBI" id="CHEBI:29105"/>
    </ligand>
</feature>
<evidence type="ECO:0000313" key="10">
    <source>
        <dbReference type="EMBL" id="MDQ0215600.1"/>
    </source>
</evidence>
<reference evidence="10" key="1">
    <citation type="submission" date="2023-07" db="EMBL/GenBank/DDBJ databases">
        <title>Genomic Encyclopedia of Type Strains, Phase IV (KMG-IV): sequencing the most valuable type-strain genomes for metagenomic binning, comparative biology and taxonomic classification.</title>
        <authorList>
            <person name="Goeker M."/>
        </authorList>
    </citation>
    <scope>NUCLEOTIDE SEQUENCE</scope>
    <source>
        <strain evidence="10">DSM 23947</strain>
    </source>
</reference>
<proteinExistence type="predicted"/>